<evidence type="ECO:0000313" key="1">
    <source>
        <dbReference type="EMBL" id="MDT2598965.1"/>
    </source>
</evidence>
<organism evidence="1 2">
    <name type="scientific">Enterococcus hulanensis</name>
    <dbReference type="NCBI Taxonomy" id="2559929"/>
    <lineage>
        <taxon>Bacteria</taxon>
        <taxon>Bacillati</taxon>
        <taxon>Bacillota</taxon>
        <taxon>Bacilli</taxon>
        <taxon>Lactobacillales</taxon>
        <taxon>Enterococcaceae</taxon>
        <taxon>Enterococcus</taxon>
    </lineage>
</organism>
<dbReference type="Proteomes" id="UP001252875">
    <property type="component" value="Unassembled WGS sequence"/>
</dbReference>
<proteinExistence type="predicted"/>
<protein>
    <submittedName>
        <fullName evidence="1">Uncharacterized protein</fullName>
    </submittedName>
</protein>
<sequence>MTTDFEKKATEIMLEAGISLEHIQSQRRNFFQDTHIENYYNKVENSEHLSKNIPIQKIIALKTAGAVVGKSVYDLFMGRTTEGRDSKKIDANLTSLKEHGLTFQLAFYSGEFNFEGPSPLRFNYYKEDDCYILQNDGVHRTISAKMFNAPTMSGIVTDYELDKEKKKLYEEYDSLQEILRLTDIKGLTLDYFQEKMNKKD</sequence>
<keyword evidence="2" id="KW-1185">Reference proteome</keyword>
<accession>A0ABU3EVT6</accession>
<evidence type="ECO:0000313" key="2">
    <source>
        <dbReference type="Proteomes" id="UP001252875"/>
    </source>
</evidence>
<reference evidence="1 2" key="1">
    <citation type="submission" date="2023-03" db="EMBL/GenBank/DDBJ databases">
        <authorList>
            <person name="Shen W."/>
            <person name="Cai J."/>
        </authorList>
    </citation>
    <scope>NUCLEOTIDE SEQUENCE [LARGE SCALE GENOMIC DNA]</scope>
    <source>
        <strain evidence="1 2">D6-4</strain>
    </source>
</reference>
<dbReference type="EMBL" id="JARPYI010000001">
    <property type="protein sequence ID" value="MDT2598965.1"/>
    <property type="molecule type" value="Genomic_DNA"/>
</dbReference>
<gene>
    <name evidence="1" type="ORF">P7D85_04210</name>
</gene>
<dbReference type="RefSeq" id="WP_221675545.1">
    <property type="nucleotide sequence ID" value="NZ_JARPYF010000001.1"/>
</dbReference>
<name>A0ABU3EVT6_9ENTE</name>
<comment type="caution">
    <text evidence="1">The sequence shown here is derived from an EMBL/GenBank/DDBJ whole genome shotgun (WGS) entry which is preliminary data.</text>
</comment>